<dbReference type="AlphaFoldDB" id="A0A3M6TKM8"/>
<protein>
    <submittedName>
        <fullName evidence="2">Uncharacterized protein</fullName>
    </submittedName>
</protein>
<keyword evidence="3" id="KW-1185">Reference proteome</keyword>
<comment type="caution">
    <text evidence="2">The sequence shown here is derived from an EMBL/GenBank/DDBJ whole genome shotgun (WGS) entry which is preliminary data.</text>
</comment>
<evidence type="ECO:0000256" key="1">
    <source>
        <dbReference type="SAM" id="MobiDB-lite"/>
    </source>
</evidence>
<accession>A0A3M6TKM8</accession>
<gene>
    <name evidence="2" type="ORF">pdam_00023768</name>
</gene>
<proteinExistence type="predicted"/>
<organism evidence="2 3">
    <name type="scientific">Pocillopora damicornis</name>
    <name type="common">Cauliflower coral</name>
    <name type="synonym">Millepora damicornis</name>
    <dbReference type="NCBI Taxonomy" id="46731"/>
    <lineage>
        <taxon>Eukaryota</taxon>
        <taxon>Metazoa</taxon>
        <taxon>Cnidaria</taxon>
        <taxon>Anthozoa</taxon>
        <taxon>Hexacorallia</taxon>
        <taxon>Scleractinia</taxon>
        <taxon>Astrocoeniina</taxon>
        <taxon>Pocilloporidae</taxon>
        <taxon>Pocillopora</taxon>
    </lineage>
</organism>
<sequence length="132" mass="15240">MENGSTQDKISKEMENFNDRWIKFVDVHDKYCKCLVIGVDTSALEKAEKGYKEQMERKLNLDTAVKWWRPEYQHSGVFSSLGRKGPGSKAFKSSSKTSSSTMSRKREALALAQLKIHQLKVCQRLEEEEHEI</sequence>
<evidence type="ECO:0000313" key="3">
    <source>
        <dbReference type="Proteomes" id="UP000275408"/>
    </source>
</evidence>
<reference evidence="2 3" key="1">
    <citation type="journal article" date="2018" name="Sci. Rep.">
        <title>Comparative analysis of the Pocillopora damicornis genome highlights role of immune system in coral evolution.</title>
        <authorList>
            <person name="Cunning R."/>
            <person name="Bay R.A."/>
            <person name="Gillette P."/>
            <person name="Baker A.C."/>
            <person name="Traylor-Knowles N."/>
        </authorList>
    </citation>
    <scope>NUCLEOTIDE SEQUENCE [LARGE SCALE GENOMIC DNA]</scope>
    <source>
        <strain evidence="2">RSMAS</strain>
        <tissue evidence="2">Whole animal</tissue>
    </source>
</reference>
<name>A0A3M6TKM8_POCDA</name>
<dbReference type="Proteomes" id="UP000275408">
    <property type="component" value="Unassembled WGS sequence"/>
</dbReference>
<feature type="region of interest" description="Disordered" evidence="1">
    <location>
        <begin position="79"/>
        <end position="104"/>
    </location>
</feature>
<evidence type="ECO:0000313" key="2">
    <source>
        <dbReference type="EMBL" id="RMX41848.1"/>
    </source>
</evidence>
<dbReference type="EMBL" id="RCHS01003435">
    <property type="protein sequence ID" value="RMX41848.1"/>
    <property type="molecule type" value="Genomic_DNA"/>
</dbReference>
<feature type="compositionally biased region" description="Low complexity" evidence="1">
    <location>
        <begin position="88"/>
        <end position="102"/>
    </location>
</feature>